<dbReference type="AlphaFoldDB" id="A0A495X910"/>
<name>A0A495X910_9PSEU</name>
<evidence type="ECO:0000313" key="1">
    <source>
        <dbReference type="EMBL" id="RKT69354.1"/>
    </source>
</evidence>
<keyword evidence="2" id="KW-1185">Reference proteome</keyword>
<sequence>MLRTIELAGISIIRDTKNKTTRLELGDPVQAEPYKLNLTALVAKYFPERPGSYRSTSGIVHSNPWMLGDTIRSSPLVPELELGPDAPGIGAAVTTAIDASIIVMDAYARYYGHDPEPVVRVSRLRQQAIDVFLQQWFVAQIGG</sequence>
<comment type="caution">
    <text evidence="1">The sequence shown here is derived from an EMBL/GenBank/DDBJ whole genome shotgun (WGS) entry which is preliminary data.</text>
</comment>
<dbReference type="Proteomes" id="UP000272729">
    <property type="component" value="Unassembled WGS sequence"/>
</dbReference>
<gene>
    <name evidence="1" type="ORF">DFJ66_2573</name>
</gene>
<proteinExistence type="predicted"/>
<organism evidence="1 2">
    <name type="scientific">Saccharothrix variisporea</name>
    <dbReference type="NCBI Taxonomy" id="543527"/>
    <lineage>
        <taxon>Bacteria</taxon>
        <taxon>Bacillati</taxon>
        <taxon>Actinomycetota</taxon>
        <taxon>Actinomycetes</taxon>
        <taxon>Pseudonocardiales</taxon>
        <taxon>Pseudonocardiaceae</taxon>
        <taxon>Saccharothrix</taxon>
    </lineage>
</organism>
<protein>
    <submittedName>
        <fullName evidence="1">Uncharacterized protein</fullName>
    </submittedName>
</protein>
<dbReference type="EMBL" id="RBXR01000001">
    <property type="protein sequence ID" value="RKT69354.1"/>
    <property type="molecule type" value="Genomic_DNA"/>
</dbReference>
<evidence type="ECO:0000313" key="2">
    <source>
        <dbReference type="Proteomes" id="UP000272729"/>
    </source>
</evidence>
<reference evidence="1 2" key="1">
    <citation type="submission" date="2018-10" db="EMBL/GenBank/DDBJ databases">
        <title>Sequencing the genomes of 1000 actinobacteria strains.</title>
        <authorList>
            <person name="Klenk H.-P."/>
        </authorList>
    </citation>
    <scope>NUCLEOTIDE SEQUENCE [LARGE SCALE GENOMIC DNA]</scope>
    <source>
        <strain evidence="1 2">DSM 43911</strain>
    </source>
</reference>
<accession>A0A495X910</accession>